<evidence type="ECO:0000313" key="4">
    <source>
        <dbReference type="Proteomes" id="UP000051634"/>
    </source>
</evidence>
<name>A0A0T5YUI6_9GAMM</name>
<dbReference type="STRING" id="54398.Ga0074115_10383"/>
<dbReference type="InterPro" id="IPR036520">
    <property type="entry name" value="UPF0759_sf"/>
</dbReference>
<dbReference type="RefSeq" id="WP_057955635.1">
    <property type="nucleotide sequence ID" value="NZ_KQ556886.1"/>
</dbReference>
<protein>
    <recommendedName>
        <fullName evidence="5">DUF72 domain-containing protein</fullName>
    </recommendedName>
</protein>
<evidence type="ECO:0008006" key="5">
    <source>
        <dbReference type="Google" id="ProtNLM"/>
    </source>
</evidence>
<evidence type="ECO:0000313" key="3">
    <source>
        <dbReference type="Proteomes" id="UP000051276"/>
    </source>
</evidence>
<dbReference type="EMBL" id="LMXI01000094">
    <property type="protein sequence ID" value="KRT59798.1"/>
    <property type="molecule type" value="Genomic_DNA"/>
</dbReference>
<dbReference type="SUPFAM" id="SSF117396">
    <property type="entry name" value="TM1631-like"/>
    <property type="match status" value="1"/>
</dbReference>
<proteinExistence type="predicted"/>
<comment type="caution">
    <text evidence="1">The sequence shown here is derived from an EMBL/GenBank/DDBJ whole genome shotgun (WGS) entry which is preliminary data.</text>
</comment>
<dbReference type="Proteomes" id="UP000051276">
    <property type="component" value="Unassembled WGS sequence"/>
</dbReference>
<dbReference type="EMBL" id="LDXT01000093">
    <property type="protein sequence ID" value="KRT54186.1"/>
    <property type="molecule type" value="Genomic_DNA"/>
</dbReference>
<dbReference type="Proteomes" id="UP000051634">
    <property type="component" value="Unassembled WGS sequence"/>
</dbReference>
<sequence length="192" mass="21686">MTDNRPTVQIYARGWDHPAWQGSFYPEDLPADWRLTYYANEFPGVLLPQAVWADLAALTLLEWLDDLDDGFQLYLEIESSLEAQQAQLLEGWAGQLAGVVLRQGIDAEPVETMGLNCYRLLRSDKGVAYDEPAAFCIKPDARLEPRQQRALLERLSTRVAGDQELPLFLCGEPPDLDLLRQLRQLAQLMGLA</sequence>
<evidence type="ECO:0000313" key="1">
    <source>
        <dbReference type="EMBL" id="KRT54186.1"/>
    </source>
</evidence>
<keyword evidence="4" id="KW-1185">Reference proteome</keyword>
<gene>
    <name evidence="1" type="ORF">Ga0074115_10383</name>
    <name evidence="2" type="ORF">Ga0076813_16008</name>
</gene>
<dbReference type="AlphaFoldDB" id="A0A0T5YUI6"/>
<dbReference type="OrthoDB" id="9780310at2"/>
<evidence type="ECO:0000313" key="2">
    <source>
        <dbReference type="EMBL" id="KRT59798.1"/>
    </source>
</evidence>
<accession>A0A0T5YUI6</accession>
<organism evidence="1 4">
    <name type="scientific">endosymbiont of Ridgeia piscesae</name>
    <dbReference type="NCBI Taxonomy" id="54398"/>
    <lineage>
        <taxon>Bacteria</taxon>
        <taxon>Pseudomonadati</taxon>
        <taxon>Pseudomonadota</taxon>
        <taxon>Gammaproteobacteria</taxon>
        <taxon>sulfur-oxidizing symbionts</taxon>
    </lineage>
</organism>
<dbReference type="Gene3D" id="3.20.20.410">
    <property type="entry name" value="Protein of unknown function UPF0759"/>
    <property type="match status" value="1"/>
</dbReference>
<reference evidence="3 4" key="1">
    <citation type="submission" date="2015-11" db="EMBL/GenBank/DDBJ databases">
        <title>The genome of Candidatus Endoriftia persephone in Ridgeia piscesae and population structure of the North Eastern Pacific vestimentiferan symbionts.</title>
        <authorList>
            <person name="Perez M."/>
            <person name="Juniper K.S."/>
        </authorList>
    </citation>
    <scope>NUCLEOTIDE SEQUENCE [LARGE SCALE GENOMIC DNA]</scope>
    <source>
        <strain evidence="2">Ind10</strain>
        <strain evidence="1">Ind11</strain>
    </source>
</reference>